<dbReference type="EC" id="2.3.-.-" evidence="4"/>
<dbReference type="InterPro" id="IPR000182">
    <property type="entry name" value="GNAT_dom"/>
</dbReference>
<protein>
    <submittedName>
        <fullName evidence="4">GNAT family N-acetyltransferase</fullName>
        <ecNumber evidence="4">2.3.-.-</ecNumber>
    </submittedName>
</protein>
<reference evidence="5" key="1">
    <citation type="journal article" date="2019" name="Int. J. Syst. Evol. Microbiol.">
        <title>The Global Catalogue of Microorganisms (GCM) 10K type strain sequencing project: providing services to taxonomists for standard genome sequencing and annotation.</title>
        <authorList>
            <consortium name="The Broad Institute Genomics Platform"/>
            <consortium name="The Broad Institute Genome Sequencing Center for Infectious Disease"/>
            <person name="Wu L."/>
            <person name="Ma J."/>
        </authorList>
    </citation>
    <scope>NUCLEOTIDE SEQUENCE [LARGE SCALE GENOMIC DNA]</scope>
    <source>
        <strain evidence="5">TISTR 1511</strain>
    </source>
</reference>
<keyword evidence="1 4" id="KW-0808">Transferase</keyword>
<evidence type="ECO:0000256" key="2">
    <source>
        <dbReference type="ARBA" id="ARBA00023315"/>
    </source>
</evidence>
<name>A0ABW5RHZ9_9MICO</name>
<accession>A0ABW5RHZ9</accession>
<sequence length="160" mass="17619">MMALELRPLRSEETSLLQRATLGNMNWCGERFTMDDVVTRPEFSHYVTIRPERGDFGVVAEVEGNPIGVCWAQFLPADDSGYGFVDEQTPEASLWVSRDARGQGLGRRLLQALVSEAKARGLGRISLSVEPDNFAKQLYGSLGFEPVAGREGDGVMLLLV</sequence>
<dbReference type="Pfam" id="PF00583">
    <property type="entry name" value="Acetyltransf_1"/>
    <property type="match status" value="1"/>
</dbReference>
<evidence type="ECO:0000256" key="1">
    <source>
        <dbReference type="ARBA" id="ARBA00022679"/>
    </source>
</evidence>
<evidence type="ECO:0000259" key="3">
    <source>
        <dbReference type="PROSITE" id="PS51186"/>
    </source>
</evidence>
<evidence type="ECO:0000313" key="5">
    <source>
        <dbReference type="Proteomes" id="UP001597453"/>
    </source>
</evidence>
<dbReference type="GO" id="GO:0016746">
    <property type="term" value="F:acyltransferase activity"/>
    <property type="evidence" value="ECO:0007669"/>
    <property type="project" value="UniProtKB-KW"/>
</dbReference>
<dbReference type="RefSeq" id="WP_066055907.1">
    <property type="nucleotide sequence ID" value="NZ_JBHUNF010000003.1"/>
</dbReference>
<dbReference type="InterPro" id="IPR050832">
    <property type="entry name" value="Bact_Acetyltransf"/>
</dbReference>
<organism evidence="4 5">
    <name type="scientific">Gulosibacter bifidus</name>
    <dbReference type="NCBI Taxonomy" id="272239"/>
    <lineage>
        <taxon>Bacteria</taxon>
        <taxon>Bacillati</taxon>
        <taxon>Actinomycetota</taxon>
        <taxon>Actinomycetes</taxon>
        <taxon>Micrococcales</taxon>
        <taxon>Microbacteriaceae</taxon>
        <taxon>Gulosibacter</taxon>
    </lineage>
</organism>
<dbReference type="Proteomes" id="UP001597453">
    <property type="component" value="Unassembled WGS sequence"/>
</dbReference>
<proteinExistence type="predicted"/>
<dbReference type="CDD" id="cd04301">
    <property type="entry name" value="NAT_SF"/>
    <property type="match status" value="1"/>
</dbReference>
<keyword evidence="5" id="KW-1185">Reference proteome</keyword>
<keyword evidence="2 4" id="KW-0012">Acyltransferase</keyword>
<dbReference type="PROSITE" id="PS51186">
    <property type="entry name" value="GNAT"/>
    <property type="match status" value="1"/>
</dbReference>
<dbReference type="InterPro" id="IPR016181">
    <property type="entry name" value="Acyl_CoA_acyltransferase"/>
</dbReference>
<gene>
    <name evidence="4" type="ORF">ACFSUQ_05295</name>
</gene>
<dbReference type="SUPFAM" id="SSF55729">
    <property type="entry name" value="Acyl-CoA N-acyltransferases (Nat)"/>
    <property type="match status" value="1"/>
</dbReference>
<evidence type="ECO:0000313" key="4">
    <source>
        <dbReference type="EMBL" id="MFD2674716.1"/>
    </source>
</evidence>
<dbReference type="Gene3D" id="3.40.630.30">
    <property type="match status" value="1"/>
</dbReference>
<feature type="domain" description="N-acetyltransferase" evidence="3">
    <location>
        <begin position="4"/>
        <end position="160"/>
    </location>
</feature>
<comment type="caution">
    <text evidence="4">The sequence shown here is derived from an EMBL/GenBank/DDBJ whole genome shotgun (WGS) entry which is preliminary data.</text>
</comment>
<dbReference type="EMBL" id="JBHUNF010000003">
    <property type="protein sequence ID" value="MFD2674716.1"/>
    <property type="molecule type" value="Genomic_DNA"/>
</dbReference>
<dbReference type="PANTHER" id="PTHR43877">
    <property type="entry name" value="AMINOALKYLPHOSPHONATE N-ACETYLTRANSFERASE-RELATED-RELATED"/>
    <property type="match status" value="1"/>
</dbReference>